<proteinExistence type="predicted"/>
<accession>A0ABV6NTF8</accession>
<evidence type="ECO:0000259" key="2">
    <source>
        <dbReference type="SMART" id="SM01043"/>
    </source>
</evidence>
<dbReference type="PRINTS" id="PR00364">
    <property type="entry name" value="DISEASERSIST"/>
</dbReference>
<keyword evidence="4" id="KW-1185">Reference proteome</keyword>
<dbReference type="Gene3D" id="1.25.40.10">
    <property type="entry name" value="Tetratricopeptide repeat domain"/>
    <property type="match status" value="2"/>
</dbReference>
<reference evidence="3 4" key="1">
    <citation type="submission" date="2024-09" db="EMBL/GenBank/DDBJ databases">
        <authorList>
            <person name="Sun Q."/>
            <person name="Mori K."/>
        </authorList>
    </citation>
    <scope>NUCLEOTIDE SEQUENCE [LARGE SCALE GENOMIC DNA]</scope>
    <source>
        <strain evidence="3 4">TBRC 2205</strain>
    </source>
</reference>
<comment type="caution">
    <text evidence="3">The sequence shown here is derived from an EMBL/GenBank/DDBJ whole genome shotgun (WGS) entry which is preliminary data.</text>
</comment>
<dbReference type="InterPro" id="IPR036388">
    <property type="entry name" value="WH-like_DNA-bd_sf"/>
</dbReference>
<dbReference type="Gene3D" id="1.10.10.10">
    <property type="entry name" value="Winged helix-like DNA-binding domain superfamily/Winged helix DNA-binding domain"/>
    <property type="match status" value="1"/>
</dbReference>
<feature type="domain" description="Bacterial transcriptional activator" evidence="2">
    <location>
        <begin position="112"/>
        <end position="264"/>
    </location>
</feature>
<dbReference type="EMBL" id="JBHLUE010000004">
    <property type="protein sequence ID" value="MFC0564050.1"/>
    <property type="molecule type" value="Genomic_DNA"/>
</dbReference>
<sequence length="1079" mass="114104">MSARSEPGLRAPQSRTDAGSPSADLVLLPRVAYRGREISGARLGGVLALLAGDLSRGCGTGRLVAGLWPDERPENPAKALQILISRARGQLGADLIARTPTGYRLTLRADQVDAAAVLACVASATDRARAGDPAGALRHAEIGLAHFAGPPVGADVPAEPLSGAVDPLSALRRERAATYRELARIRALALSRLGQAAEAVGPLTELASRHPRDEEILRELLRSEAATAGPAAALERYEAYRLALRDRLGADPGEALRAAHRELLNAAAPAVRRGVPHEPNPLLGRADDIAAVVDLLRGSRVVSIIGPGGLGKTRLAYAASRVAEQPVVHVVPLAGITAAADVAAEVAASLGVGDTARTAVGRRSDRPDPAAGIAAMLGAGPALLVLDNCEHVLAGAADLVRALVALTREVRVLTTSRAPLGLSAEAVYLLPELGLPTAVELFGQRARAVRTGVDLPDDAVRELCSHLDGLPLAVELAAARTRVMSVPELTRRLTDRFAVLRGAPRDAPDRHRTLGAVVDWSWNLLDPAGQAAMRALSIFPDGFSSDAARHVLDDRDDVLAVLENLVDQSLVKVVDTVSGTRFRMLETVREFSAARRDAAGETERTIDAFLGWAADFGLAHQGRLLGPGPLPALERVRAEQDNLLLALRYGLARDDAAAMVAIAAPLAELWTIESSYARLNDLVADTGRLLSHYRPDPRHVEATRQVAVLCVSFVMSILGPRAVRAMVTLRRLPPADPASLGGATAIVMNAARDDPAALLALCDSGEPLVAGVANGIASYLWETSYDPDRALAAARRMARLVTTDVSLWLGALGHARVAELHLQREEAAEARDCLLTALPALERMEMTADLTGLRVWLALASVRLGDLAEAERWLAGTESTGADNNGPGYPLSVRAELLLAQGDVAAGLESWRRVVAAIRDRDDEVVPGISGAVNPWAVEAQAATVVAHARHGRSELVAPLVTELSDQLTAMLDHPLESPPPYVLELRLCGLFTVSLGLVDLARAESTGDERAIRSGIRLVALAQRLGYPRNFPTLSAETARQAAERADRPAYDDAVSSYAGLDGDRLRAAALAALRDRP</sequence>
<evidence type="ECO:0000313" key="4">
    <source>
        <dbReference type="Proteomes" id="UP001589894"/>
    </source>
</evidence>
<feature type="region of interest" description="Disordered" evidence="1">
    <location>
        <begin position="1"/>
        <end position="21"/>
    </location>
</feature>
<evidence type="ECO:0000313" key="3">
    <source>
        <dbReference type="EMBL" id="MFC0564050.1"/>
    </source>
</evidence>
<dbReference type="Proteomes" id="UP001589894">
    <property type="component" value="Unassembled WGS sequence"/>
</dbReference>
<protein>
    <submittedName>
        <fullName evidence="3">BTAD domain-containing putative transcriptional regulator</fullName>
    </submittedName>
</protein>
<dbReference type="InterPro" id="IPR005158">
    <property type="entry name" value="BTAD"/>
</dbReference>
<dbReference type="InterPro" id="IPR011990">
    <property type="entry name" value="TPR-like_helical_dom_sf"/>
</dbReference>
<dbReference type="InterPro" id="IPR027417">
    <property type="entry name" value="P-loop_NTPase"/>
</dbReference>
<dbReference type="Pfam" id="PF03704">
    <property type="entry name" value="BTAD"/>
    <property type="match status" value="1"/>
</dbReference>
<dbReference type="RefSeq" id="WP_377336993.1">
    <property type="nucleotide sequence ID" value="NZ_JBHLUE010000004.1"/>
</dbReference>
<dbReference type="SUPFAM" id="SSF48452">
    <property type="entry name" value="TPR-like"/>
    <property type="match status" value="2"/>
</dbReference>
<dbReference type="SUPFAM" id="SSF52540">
    <property type="entry name" value="P-loop containing nucleoside triphosphate hydrolases"/>
    <property type="match status" value="1"/>
</dbReference>
<dbReference type="SMART" id="SM01043">
    <property type="entry name" value="BTAD"/>
    <property type="match status" value="1"/>
</dbReference>
<dbReference type="PANTHER" id="PTHR47691:SF3">
    <property type="entry name" value="HTH-TYPE TRANSCRIPTIONAL REGULATOR RV0890C-RELATED"/>
    <property type="match status" value="1"/>
</dbReference>
<organism evidence="3 4">
    <name type="scientific">Plantactinospora siamensis</name>
    <dbReference type="NCBI Taxonomy" id="555372"/>
    <lineage>
        <taxon>Bacteria</taxon>
        <taxon>Bacillati</taxon>
        <taxon>Actinomycetota</taxon>
        <taxon>Actinomycetes</taxon>
        <taxon>Micromonosporales</taxon>
        <taxon>Micromonosporaceae</taxon>
        <taxon>Plantactinospora</taxon>
    </lineage>
</organism>
<name>A0ABV6NTF8_9ACTN</name>
<dbReference type="PANTHER" id="PTHR47691">
    <property type="entry name" value="REGULATOR-RELATED"/>
    <property type="match status" value="1"/>
</dbReference>
<evidence type="ECO:0000256" key="1">
    <source>
        <dbReference type="SAM" id="MobiDB-lite"/>
    </source>
</evidence>
<gene>
    <name evidence="3" type="ORF">ACFFHU_07705</name>
</gene>